<gene>
    <name evidence="2" type="ORF">Pla144_03620</name>
</gene>
<protein>
    <submittedName>
        <fullName evidence="2">Uncharacterized protein</fullName>
    </submittedName>
</protein>
<accession>A0A5C6D182</accession>
<proteinExistence type="predicted"/>
<evidence type="ECO:0000313" key="2">
    <source>
        <dbReference type="EMBL" id="TWU29584.1"/>
    </source>
</evidence>
<feature type="compositionally biased region" description="Polar residues" evidence="1">
    <location>
        <begin position="48"/>
        <end position="62"/>
    </location>
</feature>
<comment type="caution">
    <text evidence="2">The sequence shown here is derived from an EMBL/GenBank/DDBJ whole genome shotgun (WGS) entry which is preliminary data.</text>
</comment>
<sequence length="134" mass="14654">MPIILAPRCSVNGHKKHKKAQKTGMISPGYSVLFIVSSRAFRGKLPLTTDTQPATSKVSQPKQKQKRAANMTKLTNMTNLNHSRGCCAVAGGRLVISDWTRIIGNCTLATWVFVAGSRGFVLQNTQKPKELDDT</sequence>
<keyword evidence="3" id="KW-1185">Reference proteome</keyword>
<evidence type="ECO:0000256" key="1">
    <source>
        <dbReference type="SAM" id="MobiDB-lite"/>
    </source>
</evidence>
<dbReference type="Proteomes" id="UP000318437">
    <property type="component" value="Unassembled WGS sequence"/>
</dbReference>
<dbReference type="AlphaFoldDB" id="A0A5C6D182"/>
<reference evidence="2 3" key="1">
    <citation type="submission" date="2019-02" db="EMBL/GenBank/DDBJ databases">
        <title>Deep-cultivation of Planctomycetes and their phenomic and genomic characterization uncovers novel biology.</title>
        <authorList>
            <person name="Wiegand S."/>
            <person name="Jogler M."/>
            <person name="Boedeker C."/>
            <person name="Pinto D."/>
            <person name="Vollmers J."/>
            <person name="Rivas-Marin E."/>
            <person name="Kohn T."/>
            <person name="Peeters S.H."/>
            <person name="Heuer A."/>
            <person name="Rast P."/>
            <person name="Oberbeckmann S."/>
            <person name="Bunk B."/>
            <person name="Jeske O."/>
            <person name="Meyerdierks A."/>
            <person name="Storesund J.E."/>
            <person name="Kallscheuer N."/>
            <person name="Luecker S."/>
            <person name="Lage O.M."/>
            <person name="Pohl T."/>
            <person name="Merkel B.J."/>
            <person name="Hornburger P."/>
            <person name="Mueller R.-W."/>
            <person name="Bruemmer F."/>
            <person name="Labrenz M."/>
            <person name="Spormann A.M."/>
            <person name="Op Den Camp H."/>
            <person name="Overmann J."/>
            <person name="Amann R."/>
            <person name="Jetten M.S.M."/>
            <person name="Mascher T."/>
            <person name="Medema M.H."/>
            <person name="Devos D.P."/>
            <person name="Kaster A.-K."/>
            <person name="Ovreas L."/>
            <person name="Rohde M."/>
            <person name="Galperin M.Y."/>
            <person name="Jogler C."/>
        </authorList>
    </citation>
    <scope>NUCLEOTIDE SEQUENCE [LARGE SCALE GENOMIC DNA]</scope>
    <source>
        <strain evidence="2 3">Pla144</strain>
    </source>
</reference>
<feature type="region of interest" description="Disordered" evidence="1">
    <location>
        <begin position="46"/>
        <end position="68"/>
    </location>
</feature>
<name>A0A5C6D182_9BACT</name>
<organism evidence="2 3">
    <name type="scientific">Bythopirellula polymerisocia</name>
    <dbReference type="NCBI Taxonomy" id="2528003"/>
    <lineage>
        <taxon>Bacteria</taxon>
        <taxon>Pseudomonadati</taxon>
        <taxon>Planctomycetota</taxon>
        <taxon>Planctomycetia</taxon>
        <taxon>Pirellulales</taxon>
        <taxon>Lacipirellulaceae</taxon>
        <taxon>Bythopirellula</taxon>
    </lineage>
</organism>
<evidence type="ECO:0000313" key="3">
    <source>
        <dbReference type="Proteomes" id="UP000318437"/>
    </source>
</evidence>
<dbReference type="EMBL" id="SJPS01000001">
    <property type="protein sequence ID" value="TWU29584.1"/>
    <property type="molecule type" value="Genomic_DNA"/>
</dbReference>